<dbReference type="PROSITE" id="PS51257">
    <property type="entry name" value="PROKAR_LIPOPROTEIN"/>
    <property type="match status" value="1"/>
</dbReference>
<dbReference type="GO" id="GO:0009253">
    <property type="term" value="P:peptidoglycan catabolic process"/>
    <property type="evidence" value="ECO:0007669"/>
    <property type="project" value="TreeGrafter"/>
</dbReference>
<dbReference type="OrthoDB" id="9808544at2"/>
<dbReference type="Gene3D" id="1.10.530.10">
    <property type="match status" value="1"/>
</dbReference>
<dbReference type="InterPro" id="IPR031304">
    <property type="entry name" value="SLT_2"/>
</dbReference>
<dbReference type="Gene3D" id="1.10.101.10">
    <property type="entry name" value="PGBD-like superfamily/PGBD"/>
    <property type="match status" value="1"/>
</dbReference>
<dbReference type="Gene3D" id="1.10.8.350">
    <property type="entry name" value="Bacterial muramidase"/>
    <property type="match status" value="1"/>
</dbReference>
<dbReference type="InterPro" id="IPR043426">
    <property type="entry name" value="MltB-like"/>
</dbReference>
<dbReference type="RefSeq" id="WP_093162846.1">
    <property type="nucleotide sequence ID" value="NZ_FNEK01000072.1"/>
</dbReference>
<feature type="chain" id="PRO_5011432797" evidence="1">
    <location>
        <begin position="31"/>
        <end position="410"/>
    </location>
</feature>
<dbReference type="AlphaFoldDB" id="A0A1G9I2E0"/>
<name>A0A1G9I2E0_9RHOB</name>
<dbReference type="InterPro" id="IPR002477">
    <property type="entry name" value="Peptidoglycan-bd-like"/>
</dbReference>
<dbReference type="EMBL" id="FNEK01000072">
    <property type="protein sequence ID" value="SDL19401.1"/>
    <property type="molecule type" value="Genomic_DNA"/>
</dbReference>
<dbReference type="Proteomes" id="UP000199382">
    <property type="component" value="Unassembled WGS sequence"/>
</dbReference>
<feature type="domain" description="Peptidoglycan binding-like" evidence="2">
    <location>
        <begin position="355"/>
        <end position="408"/>
    </location>
</feature>
<evidence type="ECO:0000256" key="1">
    <source>
        <dbReference type="SAM" id="SignalP"/>
    </source>
</evidence>
<dbReference type="FunFam" id="1.10.8.350:FF:000001">
    <property type="entry name" value="Lytic murein transglycosylase B"/>
    <property type="match status" value="1"/>
</dbReference>
<evidence type="ECO:0000259" key="3">
    <source>
        <dbReference type="Pfam" id="PF13406"/>
    </source>
</evidence>
<organism evidence="4 5">
    <name type="scientific">Aliiruegeria lutimaris</name>
    <dbReference type="NCBI Taxonomy" id="571298"/>
    <lineage>
        <taxon>Bacteria</taxon>
        <taxon>Pseudomonadati</taxon>
        <taxon>Pseudomonadota</taxon>
        <taxon>Alphaproteobacteria</taxon>
        <taxon>Rhodobacterales</taxon>
        <taxon>Roseobacteraceae</taxon>
        <taxon>Aliiruegeria</taxon>
    </lineage>
</organism>
<dbReference type="STRING" id="571298.SAMN04488026_10722"/>
<feature type="signal peptide" evidence="1">
    <location>
        <begin position="1"/>
        <end position="30"/>
    </location>
</feature>
<dbReference type="InterPro" id="IPR023346">
    <property type="entry name" value="Lysozyme-like_dom_sf"/>
</dbReference>
<reference evidence="4 5" key="1">
    <citation type="submission" date="2016-10" db="EMBL/GenBank/DDBJ databases">
        <authorList>
            <person name="de Groot N.N."/>
        </authorList>
    </citation>
    <scope>NUCLEOTIDE SEQUENCE [LARGE SCALE GENOMIC DNA]</scope>
    <source>
        <strain evidence="4 5">DSM 25294</strain>
    </source>
</reference>
<protein>
    <submittedName>
        <fullName evidence="4">Lytic murein transglycosylase</fullName>
    </submittedName>
</protein>
<dbReference type="Pfam" id="PF01471">
    <property type="entry name" value="PG_binding_1"/>
    <property type="match status" value="1"/>
</dbReference>
<dbReference type="SUPFAM" id="SSF53955">
    <property type="entry name" value="Lysozyme-like"/>
    <property type="match status" value="1"/>
</dbReference>
<proteinExistence type="predicted"/>
<dbReference type="GO" id="GO:0008933">
    <property type="term" value="F:peptidoglycan lytic transglycosylase activity"/>
    <property type="evidence" value="ECO:0007669"/>
    <property type="project" value="TreeGrafter"/>
</dbReference>
<dbReference type="InterPro" id="IPR011970">
    <property type="entry name" value="MltB_2"/>
</dbReference>
<evidence type="ECO:0000259" key="2">
    <source>
        <dbReference type="Pfam" id="PF01471"/>
    </source>
</evidence>
<dbReference type="PANTHER" id="PTHR30163">
    <property type="entry name" value="MEMBRANE-BOUND LYTIC MUREIN TRANSGLYCOSYLASE B"/>
    <property type="match status" value="1"/>
</dbReference>
<dbReference type="InterPro" id="IPR036366">
    <property type="entry name" value="PGBDSf"/>
</dbReference>
<dbReference type="InterPro" id="IPR036365">
    <property type="entry name" value="PGBD-like_sf"/>
</dbReference>
<sequence length="410" mass="43965">MGISRRTIAFGLGALALTACSSGSSSVSRASPAKVKAVPNPAFDAWVASFKGRAAANGISQSTIDRAFRNVGYLPDVIQKDRNQTEFTRTLEDYIAIAASDERIRMGKSALSKHNGTLSAIESRYGVEKQVVTAVWGLESKYGTRRGDIPVISSLSTLAYDGRRGAFMEKQLMAALRILQRGDTTPENMLGSWAGAMGHTQFIPTSFEAYAVDFTGDGRRDIWSDNPADALASTAAYLQRSGWKRGQPWGVEVRLPAGFSGPTGRGSTRTPDAWAASGVLDMKGNRVPNHGSAAILAPDGLSGPAFMVFNNFNVILRYNNAESYGIGVGHLSDRLVGKPPIQGNFAPDRYGMGIDDRKELQRRLNAKGYDVGEPDGVIGSKTEAAISDYERSKGMAVTGQPSMALLNSLR</sequence>
<evidence type="ECO:0000313" key="4">
    <source>
        <dbReference type="EMBL" id="SDL19401.1"/>
    </source>
</evidence>
<accession>A0A1G9I2E0</accession>
<keyword evidence="1" id="KW-0732">Signal</keyword>
<dbReference type="CDD" id="cd13399">
    <property type="entry name" value="Slt35-like"/>
    <property type="match status" value="1"/>
</dbReference>
<gene>
    <name evidence="4" type="ORF">SAMN04488026_10722</name>
</gene>
<dbReference type="PANTHER" id="PTHR30163:SF8">
    <property type="entry name" value="LYTIC MUREIN TRANSGLYCOSYLASE"/>
    <property type="match status" value="1"/>
</dbReference>
<evidence type="ECO:0000313" key="5">
    <source>
        <dbReference type="Proteomes" id="UP000199382"/>
    </source>
</evidence>
<dbReference type="NCBIfam" id="TIGR02283">
    <property type="entry name" value="MltB_2"/>
    <property type="match status" value="1"/>
</dbReference>
<dbReference type="Pfam" id="PF13406">
    <property type="entry name" value="SLT_2"/>
    <property type="match status" value="1"/>
</dbReference>
<keyword evidence="5" id="KW-1185">Reference proteome</keyword>
<feature type="domain" description="Transglycosylase SLT" evidence="3">
    <location>
        <begin position="43"/>
        <end position="333"/>
    </location>
</feature>
<dbReference type="SUPFAM" id="SSF47090">
    <property type="entry name" value="PGBD-like"/>
    <property type="match status" value="1"/>
</dbReference>